<reference evidence="3" key="1">
    <citation type="submission" date="2021-04" db="EMBL/GenBank/DDBJ databases">
        <authorList>
            <consortium name="Wellcome Sanger Institute Data Sharing"/>
        </authorList>
    </citation>
    <scope>NUCLEOTIDE SEQUENCE [LARGE SCALE GENOMIC DNA]</scope>
</reference>
<dbReference type="PANTHER" id="PTHR36542">
    <property type="entry name" value="GIG2-LIKE PROTEIN DRED-RELATED"/>
    <property type="match status" value="1"/>
</dbReference>
<evidence type="ECO:0000259" key="2">
    <source>
        <dbReference type="Pfam" id="PF00644"/>
    </source>
</evidence>
<dbReference type="AlphaFoldDB" id="A0A671XFE0"/>
<reference evidence="3" key="3">
    <citation type="submission" date="2025-09" db="UniProtKB">
        <authorList>
            <consortium name="Ensembl"/>
        </authorList>
    </citation>
    <scope>IDENTIFICATION</scope>
</reference>
<dbReference type="PANTHER" id="PTHR36542:SF2">
    <property type="entry name" value="GIG2-LIKE PROTEIN DRED-RELATED"/>
    <property type="match status" value="1"/>
</dbReference>
<keyword evidence="4" id="KW-1185">Reference proteome</keyword>
<dbReference type="InParanoid" id="A0A671XFE0"/>
<dbReference type="SUPFAM" id="SSF56399">
    <property type="entry name" value="ADP-ribosylation"/>
    <property type="match status" value="2"/>
</dbReference>
<organism evidence="3 4">
    <name type="scientific">Sparus aurata</name>
    <name type="common">Gilthead sea bream</name>
    <dbReference type="NCBI Taxonomy" id="8175"/>
    <lineage>
        <taxon>Eukaryota</taxon>
        <taxon>Metazoa</taxon>
        <taxon>Chordata</taxon>
        <taxon>Craniata</taxon>
        <taxon>Vertebrata</taxon>
        <taxon>Euteleostomi</taxon>
        <taxon>Actinopterygii</taxon>
        <taxon>Neopterygii</taxon>
        <taxon>Teleostei</taxon>
        <taxon>Neoteleostei</taxon>
        <taxon>Acanthomorphata</taxon>
        <taxon>Eupercaria</taxon>
        <taxon>Spariformes</taxon>
        <taxon>Sparidae</taxon>
        <taxon>Sparus</taxon>
    </lineage>
</organism>
<evidence type="ECO:0000313" key="4">
    <source>
        <dbReference type="Proteomes" id="UP000472265"/>
    </source>
</evidence>
<dbReference type="Proteomes" id="UP000472265">
    <property type="component" value="Chromosome 23"/>
</dbReference>
<sequence length="275" mass="31386">MQYEWAEDDFDLPAGLSRLGHDEPVSGRKYVMYHGTTKESAEAILTSGFRQSADGMLGRGVYLSRDLKKSDRAVLKVSVDVGKVIRIDRQNHPYQKTWHDYGYDTAWVPPNCGMVRSGLEEDCVWDPNRIRIINIINPSPAHDGHKYVMYHGTTRQNAEAILRSGFRQSADGMLGRGVYLSRDLKKASRYPIDHPESDRAVIKVLVSVGKVIAINRQYHPYQKTWHDYGYDTAWVPPKCGMTKSGLEEDFAPYRRIRNVIQFDGTVAPFVRNEHV</sequence>
<comment type="similarity">
    <text evidence="1">Belongs to the ARTD/PARP family.</text>
</comment>
<evidence type="ECO:0000313" key="3">
    <source>
        <dbReference type="Ensembl" id="ENSSAUP00010049852.1"/>
    </source>
</evidence>
<feature type="domain" description="PARP catalytic" evidence="2">
    <location>
        <begin position="144"/>
        <end position="218"/>
    </location>
</feature>
<proteinExistence type="inferred from homology"/>
<reference evidence="3" key="2">
    <citation type="submission" date="2025-08" db="UniProtKB">
        <authorList>
            <consortium name="Ensembl"/>
        </authorList>
    </citation>
    <scope>IDENTIFICATION</scope>
</reference>
<dbReference type="Gene3D" id="3.90.175.10">
    <property type="entry name" value="Diphtheria Toxin, domain 1"/>
    <property type="match status" value="2"/>
</dbReference>
<protein>
    <submittedName>
        <fullName evidence="3">Grass carp reovirus (GCRV)-induced gene 2i</fullName>
    </submittedName>
</protein>
<dbReference type="GO" id="GO:0003950">
    <property type="term" value="F:NAD+ poly-ADP-ribosyltransferase activity"/>
    <property type="evidence" value="ECO:0007669"/>
    <property type="project" value="InterPro"/>
</dbReference>
<name>A0A671XFE0_SPAAU</name>
<dbReference type="InterPro" id="IPR012317">
    <property type="entry name" value="Poly(ADP-ribose)pol_cat_dom"/>
</dbReference>
<evidence type="ECO:0000256" key="1">
    <source>
        <dbReference type="ARBA" id="ARBA00024347"/>
    </source>
</evidence>
<dbReference type="Pfam" id="PF00644">
    <property type="entry name" value="PARP"/>
    <property type="match status" value="1"/>
</dbReference>
<dbReference type="GeneTree" id="ENSGT00940000163496"/>
<dbReference type="Ensembl" id="ENSSAUT00010052448.1">
    <property type="protein sequence ID" value="ENSSAUP00010049852.1"/>
    <property type="gene ID" value="ENSSAUG00010020807.1"/>
</dbReference>
<dbReference type="OMA" id="KASRYPM"/>
<dbReference type="GO" id="GO:0005737">
    <property type="term" value="C:cytoplasm"/>
    <property type="evidence" value="ECO:0007669"/>
    <property type="project" value="TreeGrafter"/>
</dbReference>
<dbReference type="FunCoup" id="A0A671XFE0">
    <property type="interactions" value="11"/>
</dbReference>
<accession>A0A671XFE0</accession>